<reference evidence="1" key="1">
    <citation type="journal article" date="2021" name="Proc. Natl. Acad. Sci. U.S.A.">
        <title>A Catalog of Tens of Thousands of Viruses from Human Metagenomes Reveals Hidden Associations with Chronic Diseases.</title>
        <authorList>
            <person name="Tisza M.J."/>
            <person name="Buck C.B."/>
        </authorList>
    </citation>
    <scope>NUCLEOTIDE SEQUENCE</scope>
    <source>
        <strain evidence="1">CtsNK10</strain>
    </source>
</reference>
<organism evidence="1">
    <name type="scientific">Podoviridae sp. ctsNK10</name>
    <dbReference type="NCBI Taxonomy" id="2826582"/>
    <lineage>
        <taxon>Viruses</taxon>
        <taxon>Duplodnaviria</taxon>
        <taxon>Heunggongvirae</taxon>
        <taxon>Uroviricota</taxon>
        <taxon>Caudoviricetes</taxon>
    </lineage>
</organism>
<proteinExistence type="predicted"/>
<accession>A0A8S5NLH0</accession>
<protein>
    <submittedName>
        <fullName evidence="1">Uncharacterized protein</fullName>
    </submittedName>
</protein>
<sequence>MYSKNRLLIQVYQTQCTNQSKHFLLSNLYFQDKTIAKNLQP</sequence>
<name>A0A8S5NLH0_9CAUD</name>
<evidence type="ECO:0000313" key="1">
    <source>
        <dbReference type="EMBL" id="DAD95204.1"/>
    </source>
</evidence>
<dbReference type="EMBL" id="BK015191">
    <property type="protein sequence ID" value="DAD95204.1"/>
    <property type="molecule type" value="Genomic_DNA"/>
</dbReference>